<dbReference type="RefSeq" id="WP_199023432.1">
    <property type="nucleotide sequence ID" value="NZ_JAELVR010000002.1"/>
</dbReference>
<name>A0A8J7J5T0_9RHOB</name>
<keyword evidence="2" id="KW-0472">Membrane</keyword>
<proteinExistence type="predicted"/>
<protein>
    <submittedName>
        <fullName evidence="3">Uncharacterized protein</fullName>
    </submittedName>
</protein>
<dbReference type="AlphaFoldDB" id="A0A8J7J5T0"/>
<gene>
    <name evidence="3" type="ORF">JF290_03885</name>
</gene>
<comment type="caution">
    <text evidence="3">The sequence shown here is derived from an EMBL/GenBank/DDBJ whole genome shotgun (WGS) entry which is preliminary data.</text>
</comment>
<dbReference type="EMBL" id="JAELVR010000002">
    <property type="protein sequence ID" value="MBJ6370657.1"/>
    <property type="molecule type" value="Genomic_DNA"/>
</dbReference>
<evidence type="ECO:0000256" key="2">
    <source>
        <dbReference type="SAM" id="Phobius"/>
    </source>
</evidence>
<keyword evidence="2" id="KW-1133">Transmembrane helix</keyword>
<sequence>MSDYMHHDLQRRRGYELHGNMDRGTGWGGIIAAAVALGLILALVFFGGVFGSNSVEIDPGDAAAPAAVAPDAGSAGESTPVPAPAR</sequence>
<evidence type="ECO:0000313" key="3">
    <source>
        <dbReference type="EMBL" id="MBJ6370657.1"/>
    </source>
</evidence>
<accession>A0A8J7J5T0</accession>
<keyword evidence="2" id="KW-0812">Transmembrane</keyword>
<evidence type="ECO:0000313" key="4">
    <source>
        <dbReference type="Proteomes" id="UP000619079"/>
    </source>
</evidence>
<reference evidence="3" key="1">
    <citation type="submission" date="2020-12" db="EMBL/GenBank/DDBJ databases">
        <title>Sedimentitalea sp. nov., isolated from sand in Incheon.</title>
        <authorList>
            <person name="Kim W."/>
        </authorList>
    </citation>
    <scope>NUCLEOTIDE SEQUENCE</scope>
    <source>
        <strain evidence="3">CAU 1593</strain>
    </source>
</reference>
<feature type="region of interest" description="Disordered" evidence="1">
    <location>
        <begin position="61"/>
        <end position="86"/>
    </location>
</feature>
<organism evidence="3 4">
    <name type="scientific">Sedimentitalea arenosa</name>
    <dbReference type="NCBI Taxonomy" id="2798803"/>
    <lineage>
        <taxon>Bacteria</taxon>
        <taxon>Pseudomonadati</taxon>
        <taxon>Pseudomonadota</taxon>
        <taxon>Alphaproteobacteria</taxon>
        <taxon>Rhodobacterales</taxon>
        <taxon>Paracoccaceae</taxon>
        <taxon>Sedimentitalea</taxon>
    </lineage>
</organism>
<evidence type="ECO:0000256" key="1">
    <source>
        <dbReference type="SAM" id="MobiDB-lite"/>
    </source>
</evidence>
<keyword evidence="4" id="KW-1185">Reference proteome</keyword>
<dbReference type="Proteomes" id="UP000619079">
    <property type="component" value="Unassembled WGS sequence"/>
</dbReference>
<feature type="transmembrane region" description="Helical" evidence="2">
    <location>
        <begin position="27"/>
        <end position="50"/>
    </location>
</feature>
<feature type="compositionally biased region" description="Low complexity" evidence="1">
    <location>
        <begin position="61"/>
        <end position="76"/>
    </location>
</feature>